<protein>
    <submittedName>
        <fullName evidence="3">C4-dicarboxylate ABC transporter permease</fullName>
    </submittedName>
</protein>
<evidence type="ECO:0000259" key="2">
    <source>
        <dbReference type="Pfam" id="PF01970"/>
    </source>
</evidence>
<keyword evidence="4" id="KW-1185">Reference proteome</keyword>
<feature type="transmembrane region" description="Helical" evidence="1">
    <location>
        <begin position="386"/>
        <end position="407"/>
    </location>
</feature>
<feature type="transmembrane region" description="Helical" evidence="1">
    <location>
        <begin position="15"/>
        <end position="36"/>
    </location>
</feature>
<feature type="transmembrane region" description="Helical" evidence="1">
    <location>
        <begin position="352"/>
        <end position="374"/>
    </location>
</feature>
<evidence type="ECO:0000313" key="3">
    <source>
        <dbReference type="EMBL" id="BDD87913.1"/>
    </source>
</evidence>
<name>A0ABM7WAB6_9BACT</name>
<feature type="transmembrane region" description="Helical" evidence="1">
    <location>
        <begin position="166"/>
        <end position="185"/>
    </location>
</feature>
<organism evidence="3 4">
    <name type="scientific">Desulfofustis limnaeus</name>
    <dbReference type="NCBI Taxonomy" id="2740163"/>
    <lineage>
        <taxon>Bacteria</taxon>
        <taxon>Pseudomonadati</taxon>
        <taxon>Thermodesulfobacteriota</taxon>
        <taxon>Desulfobulbia</taxon>
        <taxon>Desulfobulbales</taxon>
        <taxon>Desulfocapsaceae</taxon>
        <taxon>Desulfofustis</taxon>
    </lineage>
</organism>
<dbReference type="Proteomes" id="UP000830055">
    <property type="component" value="Chromosome"/>
</dbReference>
<feature type="transmembrane region" description="Helical" evidence="1">
    <location>
        <begin position="427"/>
        <end position="445"/>
    </location>
</feature>
<dbReference type="EMBL" id="AP025516">
    <property type="protein sequence ID" value="BDD87913.1"/>
    <property type="molecule type" value="Genomic_DNA"/>
</dbReference>
<sequence>MEIWMTAFGNVFDPMALLFIFAGVMMGVMLGAIPGLNSTMGTALLIPFTYAMDATSGLLLLSAVYCGGTFGGSISAILFNVPGSPEASVTGFDGYPMAKAGKAGKALGIAIMCSTIGGLFSVAVMNLISPLLAEVALTFSEPEYFALAFAALTLIATLGGNKMAKAFLIGFIGLLIATIGIDPMSGVERFTFGWSGLIGGVNFIVALIGAFAVGEILLTAESGSSIGGEGDVKVSTKMPSLAEMLKLKWNVLRSAVLGTLIGILPGVGATTASFIGYSEAVRWSKHPEKFGTGIPDGIAAPETANNAATGGAMVPLLTLGIPGSATTAVIIGGFMVHGLQPGPMLFLNQPDLMYSIFLAMYVANVFMFFSGIIVAKLFSNFRKLRYSILGPCIFVFATVGAFGIANSMSDVWIMFAFGLLGYVMKKYDYSVAPLIIALVLGGLAEESLRRGMRMEDYDLMAFLSRPIAGTILAVALLTLVWTLYSRFRHKPNVLAGEMQRPEVK</sequence>
<feature type="transmembrane region" description="Helical" evidence="1">
    <location>
        <begin position="192"/>
        <end position="213"/>
    </location>
</feature>
<gene>
    <name evidence="3" type="ORF">DPPLL_22780</name>
</gene>
<dbReference type="PANTHER" id="PTHR35342:SF5">
    <property type="entry name" value="TRICARBOXYLIC TRANSPORT PROTEIN"/>
    <property type="match status" value="1"/>
</dbReference>
<dbReference type="InterPro" id="IPR002823">
    <property type="entry name" value="DUF112_TM"/>
</dbReference>
<proteinExistence type="predicted"/>
<dbReference type="Pfam" id="PF01970">
    <property type="entry name" value="TctA"/>
    <property type="match status" value="1"/>
</dbReference>
<feature type="transmembrane region" description="Helical" evidence="1">
    <location>
        <begin position="144"/>
        <end position="160"/>
    </location>
</feature>
<dbReference type="PANTHER" id="PTHR35342">
    <property type="entry name" value="TRICARBOXYLIC TRANSPORT PROTEIN"/>
    <property type="match status" value="1"/>
</dbReference>
<keyword evidence="1" id="KW-0812">Transmembrane</keyword>
<evidence type="ECO:0000256" key="1">
    <source>
        <dbReference type="SAM" id="Phobius"/>
    </source>
</evidence>
<feature type="transmembrane region" description="Helical" evidence="1">
    <location>
        <begin position="255"/>
        <end position="277"/>
    </location>
</feature>
<feature type="domain" description="DUF112" evidence="2">
    <location>
        <begin position="17"/>
        <end position="436"/>
    </location>
</feature>
<accession>A0ABM7WAB6</accession>
<feature type="transmembrane region" description="Helical" evidence="1">
    <location>
        <begin position="466"/>
        <end position="484"/>
    </location>
</feature>
<feature type="transmembrane region" description="Helical" evidence="1">
    <location>
        <begin position="316"/>
        <end position="340"/>
    </location>
</feature>
<reference evidence="3 4" key="1">
    <citation type="submission" date="2022-01" db="EMBL/GenBank/DDBJ databases">
        <title>Desulfofustis limnae sp. nov., a novel mesophilic sulfate-reducing bacterium isolated from marsh soil.</title>
        <authorList>
            <person name="Watanabe M."/>
            <person name="Takahashi A."/>
            <person name="Kojima H."/>
            <person name="Fukui M."/>
        </authorList>
    </citation>
    <scope>NUCLEOTIDE SEQUENCE [LARGE SCALE GENOMIC DNA]</scope>
    <source>
        <strain evidence="3 4">PPLL</strain>
    </source>
</reference>
<evidence type="ECO:0000313" key="4">
    <source>
        <dbReference type="Proteomes" id="UP000830055"/>
    </source>
</evidence>
<dbReference type="RefSeq" id="WP_284151315.1">
    <property type="nucleotide sequence ID" value="NZ_AP025516.1"/>
</dbReference>
<keyword evidence="1" id="KW-1133">Transmembrane helix</keyword>
<feature type="transmembrane region" description="Helical" evidence="1">
    <location>
        <begin position="57"/>
        <end position="79"/>
    </location>
</feature>
<feature type="transmembrane region" description="Helical" evidence="1">
    <location>
        <begin position="106"/>
        <end position="132"/>
    </location>
</feature>
<keyword evidence="1" id="KW-0472">Membrane</keyword>